<dbReference type="EMBL" id="KV745238">
    <property type="protein sequence ID" value="OCK76151.1"/>
    <property type="molecule type" value="Genomic_DNA"/>
</dbReference>
<organism evidence="1 2">
    <name type="scientific">Lepidopterella palustris CBS 459.81</name>
    <dbReference type="NCBI Taxonomy" id="1314670"/>
    <lineage>
        <taxon>Eukaryota</taxon>
        <taxon>Fungi</taxon>
        <taxon>Dikarya</taxon>
        <taxon>Ascomycota</taxon>
        <taxon>Pezizomycotina</taxon>
        <taxon>Dothideomycetes</taxon>
        <taxon>Pleosporomycetidae</taxon>
        <taxon>Mytilinidiales</taxon>
        <taxon>Argynnaceae</taxon>
        <taxon>Lepidopterella</taxon>
    </lineage>
</organism>
<reference evidence="1 2" key="1">
    <citation type="journal article" date="2016" name="Nat. Commun.">
        <title>Ectomycorrhizal ecology is imprinted in the genome of the dominant symbiotic fungus Cenococcum geophilum.</title>
        <authorList>
            <consortium name="DOE Joint Genome Institute"/>
            <person name="Peter M."/>
            <person name="Kohler A."/>
            <person name="Ohm R.A."/>
            <person name="Kuo A."/>
            <person name="Krutzmann J."/>
            <person name="Morin E."/>
            <person name="Arend M."/>
            <person name="Barry K.W."/>
            <person name="Binder M."/>
            <person name="Choi C."/>
            <person name="Clum A."/>
            <person name="Copeland A."/>
            <person name="Grisel N."/>
            <person name="Haridas S."/>
            <person name="Kipfer T."/>
            <person name="LaButti K."/>
            <person name="Lindquist E."/>
            <person name="Lipzen A."/>
            <person name="Maire R."/>
            <person name="Meier B."/>
            <person name="Mihaltcheva S."/>
            <person name="Molinier V."/>
            <person name="Murat C."/>
            <person name="Poggeler S."/>
            <person name="Quandt C.A."/>
            <person name="Sperisen C."/>
            <person name="Tritt A."/>
            <person name="Tisserant E."/>
            <person name="Crous P.W."/>
            <person name="Henrissat B."/>
            <person name="Nehls U."/>
            <person name="Egli S."/>
            <person name="Spatafora J.W."/>
            <person name="Grigoriev I.V."/>
            <person name="Martin F.M."/>
        </authorList>
    </citation>
    <scope>NUCLEOTIDE SEQUENCE [LARGE SCALE GENOMIC DNA]</scope>
    <source>
        <strain evidence="1 2">CBS 459.81</strain>
    </source>
</reference>
<sequence>MDPPQPPPSRRSNSGYPFPYIPPDALGILHDSISHNPSNSQHSRRQSTNRTLILPTASAVYNLKNFDQFVCEIETYTSPSALDTFRRLRETLQDACHVKGIDYTNVRITVPQHAIPAEAGSLVFANHIFSNGAGLIAFLAPQDGETIWFHWAGDRFDKNTWENLIGMMVRNGKLQLKDTWVPGTEPYKKFWKLCEKAVYEFQHPDTSKNRKANVLTVPYRALAKAQSEGQDVNVPDNFYRPIDYVRVKVLRMCLTFVDAPVMEATTCAF</sequence>
<accession>A0A8E2E2U2</accession>
<dbReference type="Proteomes" id="UP000250266">
    <property type="component" value="Unassembled WGS sequence"/>
</dbReference>
<dbReference type="OrthoDB" id="10333517at2759"/>
<proteinExistence type="predicted"/>
<protein>
    <submittedName>
        <fullName evidence="1">Uncharacterized protein</fullName>
    </submittedName>
</protein>
<dbReference type="AlphaFoldDB" id="A0A8E2E2U2"/>
<name>A0A8E2E2U2_9PEZI</name>
<gene>
    <name evidence="1" type="ORF">K432DRAFT_396673</name>
</gene>
<keyword evidence="2" id="KW-1185">Reference proteome</keyword>
<evidence type="ECO:0000313" key="2">
    <source>
        <dbReference type="Proteomes" id="UP000250266"/>
    </source>
</evidence>
<evidence type="ECO:0000313" key="1">
    <source>
        <dbReference type="EMBL" id="OCK76151.1"/>
    </source>
</evidence>